<organism evidence="1 2">
    <name type="scientific">Roridomyces roridus</name>
    <dbReference type="NCBI Taxonomy" id="1738132"/>
    <lineage>
        <taxon>Eukaryota</taxon>
        <taxon>Fungi</taxon>
        <taxon>Dikarya</taxon>
        <taxon>Basidiomycota</taxon>
        <taxon>Agaricomycotina</taxon>
        <taxon>Agaricomycetes</taxon>
        <taxon>Agaricomycetidae</taxon>
        <taxon>Agaricales</taxon>
        <taxon>Marasmiineae</taxon>
        <taxon>Mycenaceae</taxon>
        <taxon>Roridomyces</taxon>
    </lineage>
</organism>
<gene>
    <name evidence="1" type="ORF">FB45DRAFT_1056566</name>
</gene>
<dbReference type="EMBL" id="JARKIF010000007">
    <property type="protein sequence ID" value="KAJ7634553.1"/>
    <property type="molecule type" value="Genomic_DNA"/>
</dbReference>
<name>A0AAD7FR19_9AGAR</name>
<sequence length="159" mass="17683">MPFAFSTFALPILLGAALFIAVVFFSCNCLRRSPPPGAGYLGSVQPEKPKLWDLFIEVPEDAKRDELTTRWNHILPLSVERLGTTQWHTPGTRSAFALQQRLQGRKPEFGNISHLQIAVAIAMPSTRDNNMDAPTLDADDDQFRYCIGLQQTAVVGDLQ</sequence>
<comment type="caution">
    <text evidence="1">The sequence shown here is derived from an EMBL/GenBank/DDBJ whole genome shotgun (WGS) entry which is preliminary data.</text>
</comment>
<evidence type="ECO:0000313" key="1">
    <source>
        <dbReference type="EMBL" id="KAJ7634553.1"/>
    </source>
</evidence>
<evidence type="ECO:0000313" key="2">
    <source>
        <dbReference type="Proteomes" id="UP001221142"/>
    </source>
</evidence>
<dbReference type="Proteomes" id="UP001221142">
    <property type="component" value="Unassembled WGS sequence"/>
</dbReference>
<protein>
    <submittedName>
        <fullName evidence="1">Uncharacterized protein</fullName>
    </submittedName>
</protein>
<reference evidence="1" key="1">
    <citation type="submission" date="2023-03" db="EMBL/GenBank/DDBJ databases">
        <title>Massive genome expansion in bonnet fungi (Mycena s.s.) driven by repeated elements and novel gene families across ecological guilds.</title>
        <authorList>
            <consortium name="Lawrence Berkeley National Laboratory"/>
            <person name="Harder C.B."/>
            <person name="Miyauchi S."/>
            <person name="Viragh M."/>
            <person name="Kuo A."/>
            <person name="Thoen E."/>
            <person name="Andreopoulos B."/>
            <person name="Lu D."/>
            <person name="Skrede I."/>
            <person name="Drula E."/>
            <person name="Henrissat B."/>
            <person name="Morin E."/>
            <person name="Kohler A."/>
            <person name="Barry K."/>
            <person name="LaButti K."/>
            <person name="Morin E."/>
            <person name="Salamov A."/>
            <person name="Lipzen A."/>
            <person name="Mereny Z."/>
            <person name="Hegedus B."/>
            <person name="Baldrian P."/>
            <person name="Stursova M."/>
            <person name="Weitz H."/>
            <person name="Taylor A."/>
            <person name="Grigoriev I.V."/>
            <person name="Nagy L.G."/>
            <person name="Martin F."/>
            <person name="Kauserud H."/>
        </authorList>
    </citation>
    <scope>NUCLEOTIDE SEQUENCE</scope>
    <source>
        <strain evidence="1">9284</strain>
    </source>
</reference>
<dbReference type="AlphaFoldDB" id="A0AAD7FR19"/>
<proteinExistence type="predicted"/>
<accession>A0AAD7FR19</accession>
<keyword evidence="2" id="KW-1185">Reference proteome</keyword>